<feature type="transmembrane region" description="Helical" evidence="1">
    <location>
        <begin position="109"/>
        <end position="127"/>
    </location>
</feature>
<comment type="caution">
    <text evidence="2">The sequence shown here is derived from an EMBL/GenBank/DDBJ whole genome shotgun (WGS) entry which is preliminary data.</text>
</comment>
<proteinExistence type="predicted"/>
<sequence length="131" mass="15611">MIGIITLYFSFYISFYSGLGELTELDVLEFIKKDCNQIKDARHYDFQTITFFTFLITLYLIRIIIVISIFLRLNHSIKIAFILITILNFMANNLLWSLRMDIFRALGKIYLPFILLIFVWIVLSFKFTKDE</sequence>
<organism evidence="2 3">
    <name type="scientific">Arcicella gelida</name>
    <dbReference type="NCBI Taxonomy" id="2984195"/>
    <lineage>
        <taxon>Bacteria</taxon>
        <taxon>Pseudomonadati</taxon>
        <taxon>Bacteroidota</taxon>
        <taxon>Cytophagia</taxon>
        <taxon>Cytophagales</taxon>
        <taxon>Flectobacillaceae</taxon>
        <taxon>Arcicella</taxon>
    </lineage>
</organism>
<evidence type="ECO:0008006" key="4">
    <source>
        <dbReference type="Google" id="ProtNLM"/>
    </source>
</evidence>
<feature type="transmembrane region" description="Helical" evidence="1">
    <location>
        <begin position="49"/>
        <end position="71"/>
    </location>
</feature>
<evidence type="ECO:0000313" key="2">
    <source>
        <dbReference type="EMBL" id="MEA5404768.1"/>
    </source>
</evidence>
<name>A0ABU5S8G7_9BACT</name>
<gene>
    <name evidence="2" type="ORF">VB776_17675</name>
</gene>
<dbReference type="RefSeq" id="WP_323698203.1">
    <property type="nucleotide sequence ID" value="NZ_JAYGIL010000025.1"/>
</dbReference>
<evidence type="ECO:0000256" key="1">
    <source>
        <dbReference type="SAM" id="Phobius"/>
    </source>
</evidence>
<keyword evidence="1" id="KW-1133">Transmembrane helix</keyword>
<accession>A0ABU5S8G7</accession>
<feature type="transmembrane region" description="Helical" evidence="1">
    <location>
        <begin position="77"/>
        <end position="97"/>
    </location>
</feature>
<dbReference type="Proteomes" id="UP001303899">
    <property type="component" value="Unassembled WGS sequence"/>
</dbReference>
<dbReference type="EMBL" id="JAYGIL010000025">
    <property type="protein sequence ID" value="MEA5404768.1"/>
    <property type="molecule type" value="Genomic_DNA"/>
</dbReference>
<keyword evidence="1" id="KW-0472">Membrane</keyword>
<reference evidence="2 3" key="1">
    <citation type="submission" date="2023-12" db="EMBL/GenBank/DDBJ databases">
        <title>Novel species of the genus Arcicella isolated from rivers.</title>
        <authorList>
            <person name="Lu H."/>
        </authorList>
    </citation>
    <scope>NUCLEOTIDE SEQUENCE [LARGE SCALE GENOMIC DNA]</scope>
    <source>
        <strain evidence="2 3">DC2W</strain>
    </source>
</reference>
<keyword evidence="1" id="KW-0812">Transmembrane</keyword>
<keyword evidence="3" id="KW-1185">Reference proteome</keyword>
<protein>
    <recommendedName>
        <fullName evidence="4">Exosortase F-associated protein</fullName>
    </recommendedName>
</protein>
<evidence type="ECO:0000313" key="3">
    <source>
        <dbReference type="Proteomes" id="UP001303899"/>
    </source>
</evidence>